<dbReference type="Proteomes" id="UP000321261">
    <property type="component" value="Unassembled WGS sequence"/>
</dbReference>
<organism evidence="2 3">
    <name type="scientific">Pseudonocardia hierapolitana</name>
    <dbReference type="NCBI Taxonomy" id="1128676"/>
    <lineage>
        <taxon>Bacteria</taxon>
        <taxon>Bacillati</taxon>
        <taxon>Actinomycetota</taxon>
        <taxon>Actinomycetes</taxon>
        <taxon>Pseudonocardiales</taxon>
        <taxon>Pseudonocardiaceae</taxon>
        <taxon>Pseudonocardia</taxon>
    </lineage>
</organism>
<dbReference type="RefSeq" id="WP_147254398.1">
    <property type="nucleotide sequence ID" value="NZ_VIWU01000001.1"/>
</dbReference>
<protein>
    <submittedName>
        <fullName evidence="2">Uncharacterized protein</fullName>
    </submittedName>
</protein>
<evidence type="ECO:0000313" key="2">
    <source>
        <dbReference type="EMBL" id="TWF75149.1"/>
    </source>
</evidence>
<keyword evidence="3" id="KW-1185">Reference proteome</keyword>
<sequence length="63" mass="6446">MIVEHVQLAAHAPSVLGLVARSALFHAPCAVLLAPRPAPSAAEPWSPTFGEKTPPAPAAGGRR</sequence>
<comment type="caution">
    <text evidence="2">The sequence shown here is derived from an EMBL/GenBank/DDBJ whole genome shotgun (WGS) entry which is preliminary data.</text>
</comment>
<dbReference type="AlphaFoldDB" id="A0A561SJX2"/>
<reference evidence="2 3" key="1">
    <citation type="submission" date="2019-06" db="EMBL/GenBank/DDBJ databases">
        <title>Sequencing the genomes of 1000 actinobacteria strains.</title>
        <authorList>
            <person name="Klenk H.-P."/>
        </authorList>
    </citation>
    <scope>NUCLEOTIDE SEQUENCE [LARGE SCALE GENOMIC DNA]</scope>
    <source>
        <strain evidence="2 3">DSM 45671</strain>
    </source>
</reference>
<evidence type="ECO:0000256" key="1">
    <source>
        <dbReference type="SAM" id="MobiDB-lite"/>
    </source>
</evidence>
<gene>
    <name evidence="2" type="ORF">FHX44_111033</name>
</gene>
<accession>A0A561SJX2</accession>
<name>A0A561SJX2_9PSEU</name>
<dbReference type="EMBL" id="VIWU01000001">
    <property type="protein sequence ID" value="TWF75149.1"/>
    <property type="molecule type" value="Genomic_DNA"/>
</dbReference>
<evidence type="ECO:0000313" key="3">
    <source>
        <dbReference type="Proteomes" id="UP000321261"/>
    </source>
</evidence>
<proteinExistence type="predicted"/>
<feature type="region of interest" description="Disordered" evidence="1">
    <location>
        <begin position="38"/>
        <end position="63"/>
    </location>
</feature>